<evidence type="ECO:0000313" key="5">
    <source>
        <dbReference type="Proteomes" id="UP000478052"/>
    </source>
</evidence>
<keyword evidence="2" id="KW-0539">Nucleus</keyword>
<dbReference type="Proteomes" id="UP000478052">
    <property type="component" value="Unassembled WGS sequence"/>
</dbReference>
<sequence>MGNRKKYIFDPHKDPFINGYKCGLRPRAILAVVKIRGSRYCIMKWKGTEDASFVKYTFARDKFPVIVIKFYEQLAIQLQRE</sequence>
<evidence type="ECO:0000313" key="4">
    <source>
        <dbReference type="EMBL" id="KAF0769063.1"/>
    </source>
</evidence>
<reference evidence="4 5" key="1">
    <citation type="submission" date="2019-08" db="EMBL/GenBank/DDBJ databases">
        <title>Whole genome of Aphis craccivora.</title>
        <authorList>
            <person name="Voronova N.V."/>
            <person name="Shulinski R.S."/>
            <person name="Bandarenka Y.V."/>
            <person name="Zhorov D.G."/>
            <person name="Warner D."/>
        </authorList>
    </citation>
    <scope>NUCLEOTIDE SEQUENCE [LARGE SCALE GENOMIC DNA]</scope>
    <source>
        <strain evidence="4">180601</strain>
        <tissue evidence="4">Whole Body</tissue>
    </source>
</reference>
<evidence type="ECO:0000256" key="1">
    <source>
        <dbReference type="ARBA" id="ARBA00004123"/>
    </source>
</evidence>
<dbReference type="GO" id="GO:0005634">
    <property type="term" value="C:nucleus"/>
    <property type="evidence" value="ECO:0007669"/>
    <property type="project" value="UniProtKB-SubCell"/>
</dbReference>
<dbReference type="AlphaFoldDB" id="A0A6G0ZEA3"/>
<dbReference type="Pfam" id="PF01393">
    <property type="entry name" value="Chromo_shadow"/>
    <property type="match status" value="1"/>
</dbReference>
<accession>A0A6G0ZEA3</accession>
<comment type="caution">
    <text evidence="4">The sequence shown here is derived from an EMBL/GenBank/DDBJ whole genome shotgun (WGS) entry which is preliminary data.</text>
</comment>
<dbReference type="Gene3D" id="2.40.50.40">
    <property type="match status" value="1"/>
</dbReference>
<gene>
    <name evidence="4" type="ORF">FWK35_00021254</name>
</gene>
<organism evidence="4 5">
    <name type="scientific">Aphis craccivora</name>
    <name type="common">Cowpea aphid</name>
    <dbReference type="NCBI Taxonomy" id="307492"/>
    <lineage>
        <taxon>Eukaryota</taxon>
        <taxon>Metazoa</taxon>
        <taxon>Ecdysozoa</taxon>
        <taxon>Arthropoda</taxon>
        <taxon>Hexapoda</taxon>
        <taxon>Insecta</taxon>
        <taxon>Pterygota</taxon>
        <taxon>Neoptera</taxon>
        <taxon>Paraneoptera</taxon>
        <taxon>Hemiptera</taxon>
        <taxon>Sternorrhyncha</taxon>
        <taxon>Aphidomorpha</taxon>
        <taxon>Aphidoidea</taxon>
        <taxon>Aphididae</taxon>
        <taxon>Aphidini</taxon>
        <taxon>Aphis</taxon>
        <taxon>Aphis</taxon>
    </lineage>
</organism>
<proteinExistence type="predicted"/>
<dbReference type="GO" id="GO:0005694">
    <property type="term" value="C:chromosome"/>
    <property type="evidence" value="ECO:0007669"/>
    <property type="project" value="UniProtKB-ARBA"/>
</dbReference>
<comment type="subcellular location">
    <subcellularLocation>
        <location evidence="1">Nucleus</location>
    </subcellularLocation>
</comment>
<dbReference type="InterPro" id="IPR016197">
    <property type="entry name" value="Chromo-like_dom_sf"/>
</dbReference>
<protein>
    <submittedName>
        <fullName evidence="4">Chromobox protein 3-like</fullName>
    </submittedName>
</protein>
<evidence type="ECO:0000259" key="3">
    <source>
        <dbReference type="Pfam" id="PF01393"/>
    </source>
</evidence>
<name>A0A6G0ZEA3_APHCR</name>
<dbReference type="CDD" id="cd00034">
    <property type="entry name" value="CSD"/>
    <property type="match status" value="1"/>
</dbReference>
<dbReference type="OrthoDB" id="273092at2759"/>
<keyword evidence="5" id="KW-1185">Reference proteome</keyword>
<dbReference type="InterPro" id="IPR008251">
    <property type="entry name" value="Chromo_shadow_dom"/>
</dbReference>
<dbReference type="EMBL" id="VUJU01000656">
    <property type="protein sequence ID" value="KAF0769063.1"/>
    <property type="molecule type" value="Genomic_DNA"/>
</dbReference>
<evidence type="ECO:0000256" key="2">
    <source>
        <dbReference type="ARBA" id="ARBA00023242"/>
    </source>
</evidence>
<dbReference type="SUPFAM" id="SSF54160">
    <property type="entry name" value="Chromo domain-like"/>
    <property type="match status" value="1"/>
</dbReference>
<feature type="domain" description="Chromo shadow" evidence="3">
    <location>
        <begin position="28"/>
        <end position="73"/>
    </location>
</feature>